<dbReference type="InterPro" id="IPR036046">
    <property type="entry name" value="Acylphosphatase-like_dom_sf"/>
</dbReference>
<keyword evidence="3" id="KW-1185">Reference proteome</keyword>
<dbReference type="SMART" id="SM01034">
    <property type="entry name" value="BLUF"/>
    <property type="match status" value="1"/>
</dbReference>
<dbReference type="AlphaFoldDB" id="A0A5B8VWS3"/>
<dbReference type="RefSeq" id="WP_147051847.1">
    <property type="nucleotide sequence ID" value="NZ_CP042437.1"/>
</dbReference>
<accession>A0A5B8VWS3</accession>
<evidence type="ECO:0000313" key="3">
    <source>
        <dbReference type="Proteomes" id="UP000321362"/>
    </source>
</evidence>
<evidence type="ECO:0000259" key="1">
    <source>
        <dbReference type="PROSITE" id="PS50925"/>
    </source>
</evidence>
<organism evidence="2 3">
    <name type="scientific">Mucilaginibacter ginsenosidivorax</name>
    <dbReference type="NCBI Taxonomy" id="862126"/>
    <lineage>
        <taxon>Bacteria</taxon>
        <taxon>Pseudomonadati</taxon>
        <taxon>Bacteroidota</taxon>
        <taxon>Sphingobacteriia</taxon>
        <taxon>Sphingobacteriales</taxon>
        <taxon>Sphingobacteriaceae</taxon>
        <taxon>Mucilaginibacter</taxon>
    </lineage>
</organism>
<dbReference type="OrthoDB" id="1122028at2"/>
<evidence type="ECO:0000313" key="2">
    <source>
        <dbReference type="EMBL" id="QEC74688.1"/>
    </source>
</evidence>
<dbReference type="Pfam" id="PF04940">
    <property type="entry name" value="BLUF"/>
    <property type="match status" value="1"/>
</dbReference>
<dbReference type="GO" id="GO:0071949">
    <property type="term" value="F:FAD binding"/>
    <property type="evidence" value="ECO:0007669"/>
    <property type="project" value="InterPro"/>
</dbReference>
<dbReference type="EMBL" id="CP042437">
    <property type="protein sequence ID" value="QEC74688.1"/>
    <property type="molecule type" value="Genomic_DNA"/>
</dbReference>
<dbReference type="KEGG" id="mgk:FSB76_01520"/>
<dbReference type="Proteomes" id="UP000321362">
    <property type="component" value="Chromosome"/>
</dbReference>
<dbReference type="SUPFAM" id="SSF54975">
    <property type="entry name" value="Acylphosphatase/BLUF domain-like"/>
    <property type="match status" value="1"/>
</dbReference>
<sequence length="125" mass="14623">MDLYYLIYTSVPVRPMNEPELQDLLRVAREANSRFDVTGLLISLPESFIQLIEGPRANIEQLYLNIMADKRHYGVTTLREGLIDKRFFPDWAMAFKSHDTRQCYQKALSLHDDKVLQLFDIIETS</sequence>
<reference evidence="2 3" key="1">
    <citation type="journal article" date="2013" name="J. Microbiol.">
        <title>Mucilaginibacter ginsenosidivorax sp. nov., with ginsenoside converting activity isolated from sediment.</title>
        <authorList>
            <person name="Kim J.K."/>
            <person name="Choi T.E."/>
            <person name="Liu Q.M."/>
            <person name="Park H.Y."/>
            <person name="Yi T.H."/>
            <person name="Yoon M.H."/>
            <person name="Kim S.C."/>
            <person name="Im W.T."/>
        </authorList>
    </citation>
    <scope>NUCLEOTIDE SEQUENCE [LARGE SCALE GENOMIC DNA]</scope>
    <source>
        <strain evidence="2 3">KHI28</strain>
    </source>
</reference>
<dbReference type="GO" id="GO:0009882">
    <property type="term" value="F:blue light photoreceptor activity"/>
    <property type="evidence" value="ECO:0007669"/>
    <property type="project" value="InterPro"/>
</dbReference>
<protein>
    <submittedName>
        <fullName evidence="2">BLUF domain-containing protein</fullName>
    </submittedName>
</protein>
<dbReference type="PROSITE" id="PS50925">
    <property type="entry name" value="BLUF"/>
    <property type="match status" value="1"/>
</dbReference>
<dbReference type="Gene3D" id="3.30.70.100">
    <property type="match status" value="1"/>
</dbReference>
<dbReference type="InterPro" id="IPR007024">
    <property type="entry name" value="BLUF_domain"/>
</dbReference>
<feature type="domain" description="BLUF" evidence="1">
    <location>
        <begin position="3"/>
        <end position="94"/>
    </location>
</feature>
<gene>
    <name evidence="2" type="ORF">FSB76_01520</name>
</gene>
<proteinExistence type="predicted"/>
<name>A0A5B8VWS3_9SPHI</name>